<dbReference type="EMBL" id="JAAIUW010000013">
    <property type="protein sequence ID" value="KAF7804412.1"/>
    <property type="molecule type" value="Genomic_DNA"/>
</dbReference>
<organism evidence="1 2">
    <name type="scientific">Senna tora</name>
    <dbReference type="NCBI Taxonomy" id="362788"/>
    <lineage>
        <taxon>Eukaryota</taxon>
        <taxon>Viridiplantae</taxon>
        <taxon>Streptophyta</taxon>
        <taxon>Embryophyta</taxon>
        <taxon>Tracheophyta</taxon>
        <taxon>Spermatophyta</taxon>
        <taxon>Magnoliopsida</taxon>
        <taxon>eudicotyledons</taxon>
        <taxon>Gunneridae</taxon>
        <taxon>Pentapetalae</taxon>
        <taxon>rosids</taxon>
        <taxon>fabids</taxon>
        <taxon>Fabales</taxon>
        <taxon>Fabaceae</taxon>
        <taxon>Caesalpinioideae</taxon>
        <taxon>Cassia clade</taxon>
        <taxon>Senna</taxon>
    </lineage>
</organism>
<proteinExistence type="predicted"/>
<sequence>MNTVSYTAEIQNSSQTSYQYKDLEIQDKALTEVERFPSAVWISQYGKQEEYIKWLKQRTKRTPKAFATPANVTSECSGPTPPYMKTYKKQTSVAQLLQPQNLSGIEDRISSPTAMTDAVSMLLLCNPELFKPLLSAGSCPLAEDIFLTLPALSSLPSASKYAGLNWFEELLMDNNALGTVS</sequence>
<dbReference type="Proteomes" id="UP000634136">
    <property type="component" value="Unassembled WGS sequence"/>
</dbReference>
<evidence type="ECO:0000313" key="1">
    <source>
        <dbReference type="EMBL" id="KAF7804412.1"/>
    </source>
</evidence>
<accession>A0A834W0A5</accession>
<evidence type="ECO:0000313" key="2">
    <source>
        <dbReference type="Proteomes" id="UP000634136"/>
    </source>
</evidence>
<gene>
    <name evidence="1" type="ORF">G2W53_043523</name>
</gene>
<protein>
    <submittedName>
        <fullName evidence="1">Uncharacterized protein</fullName>
    </submittedName>
</protein>
<name>A0A834W0A5_9FABA</name>
<keyword evidence="2" id="KW-1185">Reference proteome</keyword>
<dbReference type="AlphaFoldDB" id="A0A834W0A5"/>
<comment type="caution">
    <text evidence="1">The sequence shown here is derived from an EMBL/GenBank/DDBJ whole genome shotgun (WGS) entry which is preliminary data.</text>
</comment>
<reference evidence="1" key="1">
    <citation type="submission" date="2020-09" db="EMBL/GenBank/DDBJ databases">
        <title>Genome-Enabled Discovery of Anthraquinone Biosynthesis in Senna tora.</title>
        <authorList>
            <person name="Kang S.-H."/>
            <person name="Pandey R.P."/>
            <person name="Lee C.-M."/>
            <person name="Sim J.-S."/>
            <person name="Jeong J.-T."/>
            <person name="Choi B.-S."/>
            <person name="Jung M."/>
            <person name="Ginzburg D."/>
            <person name="Zhao K."/>
            <person name="Won S.Y."/>
            <person name="Oh T.-J."/>
            <person name="Yu Y."/>
            <person name="Kim N.-H."/>
            <person name="Lee O.R."/>
            <person name="Lee T.-H."/>
            <person name="Bashyal P."/>
            <person name="Kim T.-S."/>
            <person name="Lee W.-H."/>
            <person name="Kawkins C."/>
            <person name="Kim C.-K."/>
            <person name="Kim J.S."/>
            <person name="Ahn B.O."/>
            <person name="Rhee S.Y."/>
            <person name="Sohng J.K."/>
        </authorList>
    </citation>
    <scope>NUCLEOTIDE SEQUENCE</scope>
    <source>
        <tissue evidence="1">Leaf</tissue>
    </source>
</reference>